<organism evidence="1 2">
    <name type="scientific">marine gamma proteobacterium HTCC2143</name>
    <dbReference type="NCBI Taxonomy" id="247633"/>
    <lineage>
        <taxon>Bacteria</taxon>
        <taxon>Pseudomonadati</taxon>
        <taxon>Pseudomonadota</taxon>
        <taxon>Gammaproteobacteria</taxon>
        <taxon>Cellvibrionales</taxon>
        <taxon>Spongiibacteraceae</taxon>
        <taxon>BD1-7 clade</taxon>
    </lineage>
</organism>
<dbReference type="Gene3D" id="3.40.30.10">
    <property type="entry name" value="Glutaredoxin"/>
    <property type="match status" value="1"/>
</dbReference>
<dbReference type="eggNOG" id="COG0695">
    <property type="taxonomic scope" value="Bacteria"/>
</dbReference>
<evidence type="ECO:0000313" key="1">
    <source>
        <dbReference type="EMBL" id="EAW31309.1"/>
    </source>
</evidence>
<proteinExistence type="predicted"/>
<dbReference type="OrthoDB" id="8537427at2"/>
<dbReference type="InterPro" id="IPR036249">
    <property type="entry name" value="Thioredoxin-like_sf"/>
</dbReference>
<dbReference type="GO" id="GO:0016853">
    <property type="term" value="F:isomerase activity"/>
    <property type="evidence" value="ECO:0007669"/>
    <property type="project" value="UniProtKB-KW"/>
</dbReference>
<reference evidence="1 2" key="1">
    <citation type="journal article" date="2010" name="J. Bacteriol.">
        <title>Genome sequence of the oligotrophic marine Gammaproteobacterium HTCC2143, isolated from the Oregon Coast.</title>
        <authorList>
            <person name="Oh H.M."/>
            <person name="Kang I."/>
            <person name="Ferriera S."/>
            <person name="Giovannoni S.J."/>
            <person name="Cho J.C."/>
        </authorList>
    </citation>
    <scope>NUCLEOTIDE SEQUENCE [LARGE SCALE GENOMIC DNA]</scope>
    <source>
        <strain evidence="1 2">HTCC2143</strain>
    </source>
</reference>
<comment type="caution">
    <text evidence="1">The sequence shown here is derived from an EMBL/GenBank/DDBJ whole genome shotgun (WGS) entry which is preliminary data.</text>
</comment>
<sequence length="80" mass="9025">MKTLILYGTLGCHLCEQALVMIAPLVINEYNLVEVDISDSDELMARYGIRIPVVVMQESEAEIGWPFDTVRFLSFLQTSS</sequence>
<dbReference type="Pfam" id="PF05768">
    <property type="entry name" value="Glrx-like"/>
    <property type="match status" value="1"/>
</dbReference>
<dbReference type="Proteomes" id="UP000004931">
    <property type="component" value="Unassembled WGS sequence"/>
</dbReference>
<accession>A0YBZ0</accession>
<keyword evidence="1" id="KW-0413">Isomerase</keyword>
<protein>
    <submittedName>
        <fullName evidence="1">Thiol-disulfide isomerase and thioredoxins</fullName>
    </submittedName>
</protein>
<dbReference type="STRING" id="247633.GP2143_07164"/>
<keyword evidence="2" id="KW-1185">Reference proteome</keyword>
<name>A0YBZ0_9GAMM</name>
<dbReference type="AlphaFoldDB" id="A0YBZ0"/>
<dbReference type="InterPro" id="IPR008554">
    <property type="entry name" value="Glutaredoxin-like"/>
</dbReference>
<gene>
    <name evidence="1" type="ORF">GP2143_07164</name>
</gene>
<dbReference type="SUPFAM" id="SSF52833">
    <property type="entry name" value="Thioredoxin-like"/>
    <property type="match status" value="1"/>
</dbReference>
<evidence type="ECO:0000313" key="2">
    <source>
        <dbReference type="Proteomes" id="UP000004931"/>
    </source>
</evidence>
<dbReference type="EMBL" id="AAVT01000003">
    <property type="protein sequence ID" value="EAW31309.1"/>
    <property type="molecule type" value="Genomic_DNA"/>
</dbReference>